<name>A0A6N6JK25_9RHOB</name>
<dbReference type="InterPro" id="IPR019887">
    <property type="entry name" value="Tscrpt_reg_AsnC/Lrp_C"/>
</dbReference>
<dbReference type="SMART" id="SM00344">
    <property type="entry name" value="HTH_ASNC"/>
    <property type="match status" value="1"/>
</dbReference>
<dbReference type="Pfam" id="PF13412">
    <property type="entry name" value="HTH_24"/>
    <property type="match status" value="1"/>
</dbReference>
<dbReference type="SUPFAM" id="SSF46785">
    <property type="entry name" value="Winged helix' DNA-binding domain"/>
    <property type="match status" value="1"/>
</dbReference>
<evidence type="ECO:0000256" key="3">
    <source>
        <dbReference type="ARBA" id="ARBA00023163"/>
    </source>
</evidence>
<gene>
    <name evidence="5" type="ORF">KIN_33710</name>
</gene>
<dbReference type="PANTHER" id="PTHR30154">
    <property type="entry name" value="LEUCINE-RESPONSIVE REGULATORY PROTEIN"/>
    <property type="match status" value="1"/>
</dbReference>
<dbReference type="GO" id="GO:0043200">
    <property type="term" value="P:response to amino acid"/>
    <property type="evidence" value="ECO:0007669"/>
    <property type="project" value="TreeGrafter"/>
</dbReference>
<evidence type="ECO:0000256" key="1">
    <source>
        <dbReference type="ARBA" id="ARBA00023015"/>
    </source>
</evidence>
<comment type="caution">
    <text evidence="5">The sequence shown here is derived from an EMBL/GenBank/DDBJ whole genome shotgun (WGS) entry which is preliminary data.</text>
</comment>
<dbReference type="OrthoDB" id="9802341at2"/>
<dbReference type="AlphaFoldDB" id="A0A6N6JK25"/>
<dbReference type="Pfam" id="PF01037">
    <property type="entry name" value="AsnC_trans_reg"/>
    <property type="match status" value="1"/>
</dbReference>
<keyword evidence="2" id="KW-0238">DNA-binding</keyword>
<dbReference type="PRINTS" id="PR00033">
    <property type="entry name" value="HTHASNC"/>
</dbReference>
<reference evidence="5 6" key="1">
    <citation type="submission" date="2019-12" db="EMBL/GenBank/DDBJ databases">
        <title>Litoreibacter badius sp. nov., a novel bacteriochlorophyll a-containing bacterium in the genus Litoreibacter.</title>
        <authorList>
            <person name="Kanamuro M."/>
            <person name="Takabe Y."/>
            <person name="Mori K."/>
            <person name="Takaichi S."/>
            <person name="Hanada S."/>
        </authorList>
    </citation>
    <scope>NUCLEOTIDE SEQUENCE [LARGE SCALE GENOMIC DNA]</scope>
    <source>
        <strain evidence="5 6">K6</strain>
    </source>
</reference>
<dbReference type="RefSeq" id="WP_159809205.1">
    <property type="nucleotide sequence ID" value="NZ_BLJE01000004.1"/>
</dbReference>
<organism evidence="5 6">
    <name type="scientific">Litoreibacter roseus</name>
    <dbReference type="NCBI Taxonomy" id="2601869"/>
    <lineage>
        <taxon>Bacteria</taxon>
        <taxon>Pseudomonadati</taxon>
        <taxon>Pseudomonadota</taxon>
        <taxon>Alphaproteobacteria</taxon>
        <taxon>Rhodobacterales</taxon>
        <taxon>Roseobacteraceae</taxon>
        <taxon>Litoreibacter</taxon>
    </lineage>
</organism>
<evidence type="ECO:0000256" key="2">
    <source>
        <dbReference type="ARBA" id="ARBA00023125"/>
    </source>
</evidence>
<proteinExistence type="predicted"/>
<dbReference type="InterPro" id="IPR036390">
    <property type="entry name" value="WH_DNA-bd_sf"/>
</dbReference>
<dbReference type="PANTHER" id="PTHR30154:SF34">
    <property type="entry name" value="TRANSCRIPTIONAL REGULATOR AZLB"/>
    <property type="match status" value="1"/>
</dbReference>
<protein>
    <submittedName>
        <fullName evidence="5">Transcriptional regulator</fullName>
    </submittedName>
</protein>
<dbReference type="InterPro" id="IPR019888">
    <property type="entry name" value="Tscrpt_reg_AsnC-like"/>
</dbReference>
<dbReference type="GO" id="GO:0005829">
    <property type="term" value="C:cytosol"/>
    <property type="evidence" value="ECO:0007669"/>
    <property type="project" value="TreeGrafter"/>
</dbReference>
<keyword evidence="6" id="KW-1185">Reference proteome</keyword>
<feature type="domain" description="HTH asnC-type" evidence="4">
    <location>
        <begin position="7"/>
        <end position="64"/>
    </location>
</feature>
<evidence type="ECO:0000313" key="6">
    <source>
        <dbReference type="Proteomes" id="UP000436822"/>
    </source>
</evidence>
<evidence type="ECO:0000259" key="4">
    <source>
        <dbReference type="PROSITE" id="PS50956"/>
    </source>
</evidence>
<sequence length="156" mass="17497">MKFTIQDHRLLDEIQRDCTLSLAALAERVGMAQSTVWRRVQDFEAAGIIRGRVALLAPDGVGCKLCVLASIRLEDHSEAAVDGFAQLVTRHPEILECHAISGSADYILKVRVRDVEAYERFMTQNLLRSAFVREVQSSFVLKEIKSTTALPLRLED</sequence>
<dbReference type="Proteomes" id="UP000436822">
    <property type="component" value="Unassembled WGS sequence"/>
</dbReference>
<dbReference type="SUPFAM" id="SSF54909">
    <property type="entry name" value="Dimeric alpha+beta barrel"/>
    <property type="match status" value="1"/>
</dbReference>
<keyword evidence="3" id="KW-0804">Transcription</keyword>
<dbReference type="Gene3D" id="1.10.10.10">
    <property type="entry name" value="Winged helix-like DNA-binding domain superfamily/Winged helix DNA-binding domain"/>
    <property type="match status" value="1"/>
</dbReference>
<keyword evidence="1" id="KW-0805">Transcription regulation</keyword>
<dbReference type="GO" id="GO:0043565">
    <property type="term" value="F:sequence-specific DNA binding"/>
    <property type="evidence" value="ECO:0007669"/>
    <property type="project" value="InterPro"/>
</dbReference>
<dbReference type="InterPro" id="IPR000485">
    <property type="entry name" value="AsnC-type_HTH_dom"/>
</dbReference>
<dbReference type="Gene3D" id="3.30.70.920">
    <property type="match status" value="1"/>
</dbReference>
<evidence type="ECO:0000313" key="5">
    <source>
        <dbReference type="EMBL" id="GFE66297.1"/>
    </source>
</evidence>
<dbReference type="EMBL" id="BLJE01000004">
    <property type="protein sequence ID" value="GFE66297.1"/>
    <property type="molecule type" value="Genomic_DNA"/>
</dbReference>
<dbReference type="PROSITE" id="PS50956">
    <property type="entry name" value="HTH_ASNC_2"/>
    <property type="match status" value="1"/>
</dbReference>
<accession>A0A6N6JK25</accession>
<dbReference type="InterPro" id="IPR036388">
    <property type="entry name" value="WH-like_DNA-bd_sf"/>
</dbReference>
<dbReference type="InterPro" id="IPR011008">
    <property type="entry name" value="Dimeric_a/b-barrel"/>
</dbReference>